<keyword evidence="2 4" id="KW-0479">Metal-binding</keyword>
<accession>A0A7Y6EHS8</accession>
<evidence type="ECO:0000256" key="3">
    <source>
        <dbReference type="ARBA" id="ARBA00023004"/>
    </source>
</evidence>
<keyword evidence="1 4" id="KW-0349">Heme</keyword>
<gene>
    <name evidence="7" type="ORF">HP438_12605</name>
</gene>
<proteinExistence type="predicted"/>
<evidence type="ECO:0000313" key="8">
    <source>
        <dbReference type="Proteomes" id="UP000536441"/>
    </source>
</evidence>
<evidence type="ECO:0000256" key="1">
    <source>
        <dbReference type="ARBA" id="ARBA00022617"/>
    </source>
</evidence>
<name>A0A7Y6EHS8_9SPHN</name>
<dbReference type="EMBL" id="JABMCH010000065">
    <property type="protein sequence ID" value="NUU47810.1"/>
    <property type="molecule type" value="Genomic_DNA"/>
</dbReference>
<dbReference type="PROSITE" id="PS51257">
    <property type="entry name" value="PROKAR_LIPOPROTEIN"/>
    <property type="match status" value="1"/>
</dbReference>
<evidence type="ECO:0000259" key="6">
    <source>
        <dbReference type="PROSITE" id="PS51007"/>
    </source>
</evidence>
<dbReference type="RefSeq" id="WP_175312406.1">
    <property type="nucleotide sequence ID" value="NZ_CBCRYR010000012.1"/>
</dbReference>
<evidence type="ECO:0000256" key="4">
    <source>
        <dbReference type="PROSITE-ProRule" id="PRU00433"/>
    </source>
</evidence>
<dbReference type="InterPro" id="IPR036909">
    <property type="entry name" value="Cyt_c-like_dom_sf"/>
</dbReference>
<comment type="caution">
    <text evidence="7">The sequence shown here is derived from an EMBL/GenBank/DDBJ whole genome shotgun (WGS) entry which is preliminary data.</text>
</comment>
<dbReference type="Gene3D" id="1.10.760.10">
    <property type="entry name" value="Cytochrome c-like domain"/>
    <property type="match status" value="1"/>
</dbReference>
<evidence type="ECO:0000256" key="2">
    <source>
        <dbReference type="ARBA" id="ARBA00022723"/>
    </source>
</evidence>
<feature type="region of interest" description="Disordered" evidence="5">
    <location>
        <begin position="143"/>
        <end position="168"/>
    </location>
</feature>
<dbReference type="AlphaFoldDB" id="A0A7Y6EHS8"/>
<dbReference type="Proteomes" id="UP000536441">
    <property type="component" value="Unassembled WGS sequence"/>
</dbReference>
<sequence>MARSGLGSPDQAVEGHVAQWRPGRVMVLACLISACGKEARDIGPTVAQTAPVGKKDPRIALFQGNVWQIAQGGRYFQYYGCAGCHHDGAPGTRDLADGLRRGADFPAVFASIAHGHGDRSYATRIPDEQLWQLTAYVRDLERHTPQKRRRQMLDQRSEPQAATWRGPQ</sequence>
<protein>
    <recommendedName>
        <fullName evidence="6">Cytochrome c domain-containing protein</fullName>
    </recommendedName>
</protein>
<dbReference type="PROSITE" id="PS51007">
    <property type="entry name" value="CYTC"/>
    <property type="match status" value="1"/>
</dbReference>
<dbReference type="SUPFAM" id="SSF46626">
    <property type="entry name" value="Cytochrome c"/>
    <property type="match status" value="1"/>
</dbReference>
<feature type="domain" description="Cytochrome c" evidence="6">
    <location>
        <begin position="67"/>
        <end position="141"/>
    </location>
</feature>
<keyword evidence="8" id="KW-1185">Reference proteome</keyword>
<keyword evidence="3 4" id="KW-0408">Iron</keyword>
<dbReference type="InterPro" id="IPR009056">
    <property type="entry name" value="Cyt_c-like_dom"/>
</dbReference>
<evidence type="ECO:0000256" key="5">
    <source>
        <dbReference type="SAM" id="MobiDB-lite"/>
    </source>
</evidence>
<reference evidence="7 8" key="1">
    <citation type="submission" date="2020-05" db="EMBL/GenBank/DDBJ databases">
        <title>Genome Sequencing of Type Strains.</title>
        <authorList>
            <person name="Lemaire J.F."/>
            <person name="Inderbitzin P."/>
            <person name="Gregorio O.A."/>
            <person name="Collins S.B."/>
            <person name="Wespe N."/>
            <person name="Knight-Connoni V."/>
        </authorList>
    </citation>
    <scope>NUCLEOTIDE SEQUENCE [LARGE SCALE GENOMIC DNA]</scope>
    <source>
        <strain evidence="7 8">DSM 100049</strain>
    </source>
</reference>
<dbReference type="GO" id="GO:0020037">
    <property type="term" value="F:heme binding"/>
    <property type="evidence" value="ECO:0007669"/>
    <property type="project" value="InterPro"/>
</dbReference>
<organism evidence="7 8">
    <name type="scientific">Sphingomonas zeae</name>
    <dbReference type="NCBI Taxonomy" id="1646122"/>
    <lineage>
        <taxon>Bacteria</taxon>
        <taxon>Pseudomonadati</taxon>
        <taxon>Pseudomonadota</taxon>
        <taxon>Alphaproteobacteria</taxon>
        <taxon>Sphingomonadales</taxon>
        <taxon>Sphingomonadaceae</taxon>
        <taxon>Sphingomonas</taxon>
    </lineage>
</organism>
<dbReference type="GO" id="GO:0009055">
    <property type="term" value="F:electron transfer activity"/>
    <property type="evidence" value="ECO:0007669"/>
    <property type="project" value="InterPro"/>
</dbReference>
<evidence type="ECO:0000313" key="7">
    <source>
        <dbReference type="EMBL" id="NUU47810.1"/>
    </source>
</evidence>
<dbReference type="GO" id="GO:0046872">
    <property type="term" value="F:metal ion binding"/>
    <property type="evidence" value="ECO:0007669"/>
    <property type="project" value="UniProtKB-KW"/>
</dbReference>